<evidence type="ECO:0000313" key="4">
    <source>
        <dbReference type="EMBL" id="KAK9695261.1"/>
    </source>
</evidence>
<protein>
    <submittedName>
        <fullName evidence="4">Arrestin (Or S-antigen), N-terminal domain</fullName>
    </submittedName>
</protein>
<feature type="domain" description="Arrestin C-terminal-like" evidence="3">
    <location>
        <begin position="162"/>
        <end position="294"/>
    </location>
</feature>
<gene>
    <name evidence="4" type="ORF">QE152_g32700</name>
</gene>
<reference evidence="4 5" key="1">
    <citation type="journal article" date="2024" name="BMC Genomics">
        <title>De novo assembly and annotation of Popillia japonica's genome with initial clues to its potential as an invasive pest.</title>
        <authorList>
            <person name="Cucini C."/>
            <person name="Boschi S."/>
            <person name="Funari R."/>
            <person name="Cardaioli E."/>
            <person name="Iannotti N."/>
            <person name="Marturano G."/>
            <person name="Paoli F."/>
            <person name="Bruttini M."/>
            <person name="Carapelli A."/>
            <person name="Frati F."/>
            <person name="Nardi F."/>
        </authorList>
    </citation>
    <scope>NUCLEOTIDE SEQUENCE [LARGE SCALE GENOMIC DNA]</scope>
    <source>
        <strain evidence="4">DMR45628</strain>
    </source>
</reference>
<keyword evidence="2" id="KW-0716">Sensory transduction</keyword>
<evidence type="ECO:0000313" key="5">
    <source>
        <dbReference type="Proteomes" id="UP001458880"/>
    </source>
</evidence>
<proteinExistence type="inferred from homology"/>
<dbReference type="PANTHER" id="PTHR11188">
    <property type="entry name" value="ARRESTIN DOMAIN CONTAINING PROTEIN"/>
    <property type="match status" value="1"/>
</dbReference>
<evidence type="ECO:0000259" key="3">
    <source>
        <dbReference type="SMART" id="SM01017"/>
    </source>
</evidence>
<accession>A0AAW1IYK7</accession>
<dbReference type="InterPro" id="IPR011021">
    <property type="entry name" value="Arrestin-like_N"/>
</dbReference>
<dbReference type="Proteomes" id="UP001458880">
    <property type="component" value="Unassembled WGS sequence"/>
</dbReference>
<dbReference type="InterPro" id="IPR050357">
    <property type="entry name" value="Arrestin_domain-protein"/>
</dbReference>
<organism evidence="4 5">
    <name type="scientific">Popillia japonica</name>
    <name type="common">Japanese beetle</name>
    <dbReference type="NCBI Taxonomy" id="7064"/>
    <lineage>
        <taxon>Eukaryota</taxon>
        <taxon>Metazoa</taxon>
        <taxon>Ecdysozoa</taxon>
        <taxon>Arthropoda</taxon>
        <taxon>Hexapoda</taxon>
        <taxon>Insecta</taxon>
        <taxon>Pterygota</taxon>
        <taxon>Neoptera</taxon>
        <taxon>Endopterygota</taxon>
        <taxon>Coleoptera</taxon>
        <taxon>Polyphaga</taxon>
        <taxon>Scarabaeiformia</taxon>
        <taxon>Scarabaeidae</taxon>
        <taxon>Rutelinae</taxon>
        <taxon>Popillia</taxon>
    </lineage>
</organism>
<sequence length="344" mass="39323">MSGLTYIKRGLFQTIRGKVHFKLHTSKIIRGIYVKFRGIARTQWDEQGKKNEPNIRYHGEHKYFTEALNLVGEGMDNSVELLPGEHNYKFAYVLPVGLPTSFKSPHGNITYSVTGVIDVSWDFNLEAEAKLVVVSPINLNKRAGLKRPGYVKATKHLWWLCPSGPITIEVNIPKTGYVSSEIIHVITEIRNQSNARITMIEYRIDQKIAYYAEYPRRNVKELASSLYTTHFPGTPAYTIKHSDEFIKIPDMIVVNFSNCDLFDVQQNLKVILHIQGFHTNLTAKIPIKLGHISITLENTSRIPVSMTAGLNTPYPCGTEERASNLHVLGRVYSEERYRYGWWLQ</sequence>
<dbReference type="SMART" id="SM01017">
    <property type="entry name" value="Arrestin_C"/>
    <property type="match status" value="1"/>
</dbReference>
<dbReference type="GO" id="GO:0005737">
    <property type="term" value="C:cytoplasm"/>
    <property type="evidence" value="ECO:0007669"/>
    <property type="project" value="TreeGrafter"/>
</dbReference>
<dbReference type="SUPFAM" id="SSF81296">
    <property type="entry name" value="E set domains"/>
    <property type="match status" value="2"/>
</dbReference>
<dbReference type="InterPro" id="IPR014752">
    <property type="entry name" value="Arrestin-like_C"/>
</dbReference>
<dbReference type="Pfam" id="PF02752">
    <property type="entry name" value="Arrestin_C"/>
    <property type="match status" value="1"/>
</dbReference>
<dbReference type="AlphaFoldDB" id="A0AAW1IYK7"/>
<dbReference type="InterPro" id="IPR011022">
    <property type="entry name" value="Arrestin_C-like"/>
</dbReference>
<dbReference type="PANTHER" id="PTHR11188:SF176">
    <property type="entry name" value="ARRESTIN DOMAIN-CONTAINING PROTEIN 1"/>
    <property type="match status" value="1"/>
</dbReference>
<comment type="similarity">
    <text evidence="1">Belongs to the arrestin family.</text>
</comment>
<keyword evidence="5" id="KW-1185">Reference proteome</keyword>
<dbReference type="InterPro" id="IPR014756">
    <property type="entry name" value="Ig_E-set"/>
</dbReference>
<comment type="caution">
    <text evidence="4">The sequence shown here is derived from an EMBL/GenBank/DDBJ whole genome shotgun (WGS) entry which is preliminary data.</text>
</comment>
<dbReference type="EMBL" id="JASPKY010000487">
    <property type="protein sequence ID" value="KAK9695261.1"/>
    <property type="molecule type" value="Genomic_DNA"/>
</dbReference>
<evidence type="ECO:0000256" key="1">
    <source>
        <dbReference type="ARBA" id="ARBA00005298"/>
    </source>
</evidence>
<name>A0AAW1IYK7_POPJA</name>
<dbReference type="GO" id="GO:0015031">
    <property type="term" value="P:protein transport"/>
    <property type="evidence" value="ECO:0007669"/>
    <property type="project" value="TreeGrafter"/>
</dbReference>
<evidence type="ECO:0000256" key="2">
    <source>
        <dbReference type="ARBA" id="ARBA00022606"/>
    </source>
</evidence>
<dbReference type="Pfam" id="PF00339">
    <property type="entry name" value="Arrestin_N"/>
    <property type="match status" value="1"/>
</dbReference>
<dbReference type="Gene3D" id="2.60.40.640">
    <property type="match status" value="2"/>
</dbReference>